<dbReference type="GeneID" id="56038661"/>
<dbReference type="Proteomes" id="UP000509626">
    <property type="component" value="Chromosome"/>
</dbReference>
<dbReference type="KEGG" id="halu:HUG12_14340"/>
<proteinExistence type="predicted"/>
<accession>A0A7D5QHE7</accession>
<sequence>MGVVTNRHDVSNDKPEKEFDLLEGEHHWADVELNEKLPLDPATVQRKLRRTHAFTDEDDRVTEEGLEALRAYDPDEWDSLDEFIEACVDA</sequence>
<organism evidence="1 2">
    <name type="scientific">Halorarum salinum</name>
    <dbReference type="NCBI Taxonomy" id="2743089"/>
    <lineage>
        <taxon>Archaea</taxon>
        <taxon>Methanobacteriati</taxon>
        <taxon>Methanobacteriota</taxon>
        <taxon>Stenosarchaea group</taxon>
        <taxon>Halobacteria</taxon>
        <taxon>Halobacteriales</taxon>
        <taxon>Haloferacaceae</taxon>
        <taxon>Halorarum</taxon>
    </lineage>
</organism>
<dbReference type="AlphaFoldDB" id="A0A7D5QHE7"/>
<name>A0A7D5QHE7_9EURY</name>
<dbReference type="EMBL" id="CP058579">
    <property type="protein sequence ID" value="QLG62843.1"/>
    <property type="molecule type" value="Genomic_DNA"/>
</dbReference>
<keyword evidence="2" id="KW-1185">Reference proteome</keyword>
<evidence type="ECO:0000313" key="1">
    <source>
        <dbReference type="EMBL" id="QLG62843.1"/>
    </source>
</evidence>
<dbReference type="RefSeq" id="WP_179269428.1">
    <property type="nucleotide sequence ID" value="NZ_CP058579.1"/>
</dbReference>
<protein>
    <submittedName>
        <fullName evidence="1">Uncharacterized protein</fullName>
    </submittedName>
</protein>
<evidence type="ECO:0000313" key="2">
    <source>
        <dbReference type="Proteomes" id="UP000509626"/>
    </source>
</evidence>
<gene>
    <name evidence="1" type="ORF">HUG12_14340</name>
</gene>
<reference evidence="1 2" key="1">
    <citation type="submission" date="2020-06" db="EMBL/GenBank/DDBJ databases">
        <title>NJ-3-1, isolated from saline soil.</title>
        <authorList>
            <person name="Cui H.L."/>
            <person name="Shi X."/>
        </authorList>
    </citation>
    <scope>NUCLEOTIDE SEQUENCE [LARGE SCALE GENOMIC DNA]</scope>
    <source>
        <strain evidence="1 2">NJ-3-1</strain>
    </source>
</reference>